<evidence type="ECO:0000313" key="2">
    <source>
        <dbReference type="Proteomes" id="UP000612329"/>
    </source>
</evidence>
<dbReference type="EMBL" id="BMNR01000013">
    <property type="protein sequence ID" value="GGK35424.1"/>
    <property type="molecule type" value="Genomic_DNA"/>
</dbReference>
<evidence type="ECO:0000313" key="1">
    <source>
        <dbReference type="EMBL" id="GGK35424.1"/>
    </source>
</evidence>
<name>A0A8J3FJ73_9FLAO</name>
<keyword evidence="2" id="KW-1185">Reference proteome</keyword>
<gene>
    <name evidence="1" type="ORF">GCM10007962_32280</name>
</gene>
<organism evidence="1 2">
    <name type="scientific">Yeosuana aromativorans</name>
    <dbReference type="NCBI Taxonomy" id="288019"/>
    <lineage>
        <taxon>Bacteria</taxon>
        <taxon>Pseudomonadati</taxon>
        <taxon>Bacteroidota</taxon>
        <taxon>Flavobacteriia</taxon>
        <taxon>Flavobacteriales</taxon>
        <taxon>Flavobacteriaceae</taxon>
        <taxon>Yeosuana</taxon>
    </lineage>
</organism>
<proteinExistence type="predicted"/>
<reference evidence="1" key="1">
    <citation type="journal article" date="2014" name="Int. J. Syst. Evol. Microbiol.">
        <title>Complete genome sequence of Corynebacterium casei LMG S-19264T (=DSM 44701T), isolated from a smear-ripened cheese.</title>
        <authorList>
            <consortium name="US DOE Joint Genome Institute (JGI-PGF)"/>
            <person name="Walter F."/>
            <person name="Albersmeier A."/>
            <person name="Kalinowski J."/>
            <person name="Ruckert C."/>
        </authorList>
    </citation>
    <scope>NUCLEOTIDE SEQUENCE</scope>
    <source>
        <strain evidence="1">JCM 12862</strain>
    </source>
</reference>
<accession>A0A8J3FJ73</accession>
<dbReference type="AlphaFoldDB" id="A0A8J3FJ73"/>
<reference evidence="1" key="2">
    <citation type="submission" date="2020-09" db="EMBL/GenBank/DDBJ databases">
        <authorList>
            <person name="Sun Q."/>
            <person name="Ohkuma M."/>
        </authorList>
    </citation>
    <scope>NUCLEOTIDE SEQUENCE</scope>
    <source>
        <strain evidence="1">JCM 12862</strain>
    </source>
</reference>
<comment type="caution">
    <text evidence="1">The sequence shown here is derived from an EMBL/GenBank/DDBJ whole genome shotgun (WGS) entry which is preliminary data.</text>
</comment>
<protein>
    <submittedName>
        <fullName evidence="1">Uncharacterized protein</fullName>
    </submittedName>
</protein>
<sequence>MDLTALTHLIVDFLHKIIQALMERFVAHDQQGVDRFQMHLFAFGVQVMDMFVFARVHIDDIYRM</sequence>
<dbReference type="Proteomes" id="UP000612329">
    <property type="component" value="Unassembled WGS sequence"/>
</dbReference>